<organism evidence="2">
    <name type="scientific">Arundo donax</name>
    <name type="common">Giant reed</name>
    <name type="synonym">Donax arundinaceus</name>
    <dbReference type="NCBI Taxonomy" id="35708"/>
    <lineage>
        <taxon>Eukaryota</taxon>
        <taxon>Viridiplantae</taxon>
        <taxon>Streptophyta</taxon>
        <taxon>Embryophyta</taxon>
        <taxon>Tracheophyta</taxon>
        <taxon>Spermatophyta</taxon>
        <taxon>Magnoliopsida</taxon>
        <taxon>Liliopsida</taxon>
        <taxon>Poales</taxon>
        <taxon>Poaceae</taxon>
        <taxon>PACMAD clade</taxon>
        <taxon>Arundinoideae</taxon>
        <taxon>Arundineae</taxon>
        <taxon>Arundo</taxon>
    </lineage>
</organism>
<name>A0A0A9E560_ARUDO</name>
<accession>A0A0A9E560</accession>
<evidence type="ECO:0000256" key="1">
    <source>
        <dbReference type="SAM" id="MobiDB-lite"/>
    </source>
</evidence>
<feature type="region of interest" description="Disordered" evidence="1">
    <location>
        <begin position="14"/>
        <end position="56"/>
    </location>
</feature>
<dbReference type="EMBL" id="GBRH01202684">
    <property type="protein sequence ID" value="JAD95211.1"/>
    <property type="molecule type" value="Transcribed_RNA"/>
</dbReference>
<reference evidence="2" key="1">
    <citation type="submission" date="2014-09" db="EMBL/GenBank/DDBJ databases">
        <authorList>
            <person name="Magalhaes I.L.F."/>
            <person name="Oliveira U."/>
            <person name="Santos F.R."/>
            <person name="Vidigal T.H.D.A."/>
            <person name="Brescovit A.D."/>
            <person name="Santos A.J."/>
        </authorList>
    </citation>
    <scope>NUCLEOTIDE SEQUENCE</scope>
    <source>
        <tissue evidence="2">Shoot tissue taken approximately 20 cm above the soil surface</tissue>
    </source>
</reference>
<reference evidence="2" key="2">
    <citation type="journal article" date="2015" name="Data Brief">
        <title>Shoot transcriptome of the giant reed, Arundo donax.</title>
        <authorList>
            <person name="Barrero R.A."/>
            <person name="Guerrero F.D."/>
            <person name="Moolhuijzen P."/>
            <person name="Goolsby J.A."/>
            <person name="Tidwell J."/>
            <person name="Bellgard S.E."/>
            <person name="Bellgard M.I."/>
        </authorList>
    </citation>
    <scope>NUCLEOTIDE SEQUENCE</scope>
    <source>
        <tissue evidence="2">Shoot tissue taken approximately 20 cm above the soil surface</tissue>
    </source>
</reference>
<proteinExistence type="predicted"/>
<evidence type="ECO:0000313" key="2">
    <source>
        <dbReference type="EMBL" id="JAD95211.1"/>
    </source>
</evidence>
<sequence>MTAKVRVLEPSNVPEVWNKTNGSHGVCTKQQKRGSVAAGNGNFSTTPNSPKHGSVD</sequence>
<protein>
    <submittedName>
        <fullName evidence="2">Uncharacterized protein</fullName>
    </submittedName>
</protein>
<feature type="compositionally biased region" description="Polar residues" evidence="1">
    <location>
        <begin position="41"/>
        <end position="56"/>
    </location>
</feature>
<dbReference type="AlphaFoldDB" id="A0A0A9E560"/>